<dbReference type="EMBL" id="BQKC01000001">
    <property type="protein sequence ID" value="GJM55849.1"/>
    <property type="molecule type" value="Genomic_DNA"/>
</dbReference>
<dbReference type="Gene3D" id="3.40.50.300">
    <property type="entry name" value="P-loop containing nucleotide triphosphate hydrolases"/>
    <property type="match status" value="1"/>
</dbReference>
<gene>
    <name evidence="4" type="ORF">ATOP_15040</name>
</gene>
<feature type="region of interest" description="Disordered" evidence="3">
    <location>
        <begin position="103"/>
        <end position="152"/>
    </location>
</feature>
<dbReference type="InterPro" id="IPR033756">
    <property type="entry name" value="YlxH/NBP35"/>
</dbReference>
<dbReference type="SUPFAM" id="SSF52540">
    <property type="entry name" value="P-loop containing nucleoside triphosphate hydrolases"/>
    <property type="match status" value="1"/>
</dbReference>
<dbReference type="GO" id="GO:0016887">
    <property type="term" value="F:ATP hydrolysis activity"/>
    <property type="evidence" value="ECO:0007669"/>
    <property type="project" value="TreeGrafter"/>
</dbReference>
<evidence type="ECO:0000256" key="3">
    <source>
        <dbReference type="SAM" id="MobiDB-lite"/>
    </source>
</evidence>
<evidence type="ECO:0000256" key="2">
    <source>
        <dbReference type="ARBA" id="ARBA00022840"/>
    </source>
</evidence>
<keyword evidence="1" id="KW-0547">Nucleotide-binding</keyword>
<evidence type="ECO:0000256" key="1">
    <source>
        <dbReference type="ARBA" id="ARBA00022741"/>
    </source>
</evidence>
<dbReference type="InterPro" id="IPR050625">
    <property type="entry name" value="ParA/MinD_ATPase"/>
</dbReference>
<keyword evidence="2" id="KW-0067">ATP-binding</keyword>
<reference evidence="4" key="1">
    <citation type="journal article" date="2022" name="Int. J. Syst. Evol. Microbiol.">
        <title>Granulimonas faecalis gen. nov., sp. nov., and Leptogranulimonas caecicola gen. nov., sp. nov., novel lactate-producing Atopobiaceae bacteria isolated from mouse intestines, and an emended description of the family Atopobiaceae.</title>
        <authorList>
            <person name="Morinaga K."/>
            <person name="Kusada H."/>
            <person name="Sakamoto S."/>
            <person name="Murakami T."/>
            <person name="Toyoda A."/>
            <person name="Mori H."/>
            <person name="Meng X.Y."/>
            <person name="Takashino M."/>
            <person name="Murotomi K."/>
            <person name="Tamaki H."/>
        </authorList>
    </citation>
    <scope>NUCLEOTIDE SEQUENCE</scope>
    <source>
        <strain evidence="4">OPF53</strain>
    </source>
</reference>
<proteinExistence type="predicted"/>
<dbReference type="PANTHER" id="PTHR43384:SF13">
    <property type="entry name" value="SLR0110 PROTEIN"/>
    <property type="match status" value="1"/>
</dbReference>
<dbReference type="RefSeq" id="WP_168354053.1">
    <property type="nucleotide sequence ID" value="NZ_BQKC01000001.1"/>
</dbReference>
<dbReference type="GO" id="GO:0051782">
    <property type="term" value="P:negative regulation of cell division"/>
    <property type="evidence" value="ECO:0007669"/>
    <property type="project" value="TreeGrafter"/>
</dbReference>
<dbReference type="PANTHER" id="PTHR43384">
    <property type="entry name" value="SEPTUM SITE-DETERMINING PROTEIN MIND HOMOLOG, CHLOROPLASTIC-RELATED"/>
    <property type="match status" value="1"/>
</dbReference>
<dbReference type="GO" id="GO:0005829">
    <property type="term" value="C:cytosol"/>
    <property type="evidence" value="ECO:0007669"/>
    <property type="project" value="TreeGrafter"/>
</dbReference>
<comment type="caution">
    <text evidence="4">The sequence shown here is derived from an EMBL/GenBank/DDBJ whole genome shotgun (WGS) entry which is preliminary data.</text>
</comment>
<evidence type="ECO:0008006" key="6">
    <source>
        <dbReference type="Google" id="ProtNLM"/>
    </source>
</evidence>
<sequence>MGATWLVCAGEGERAEVCALVGRLVPGCQTIRSGDPVLARSLASGLDPAPCVAVGAGLPVDPVNVAAAVAADGRAPRVVLAVRGASGSLVSRAAKAGVTEVLDPREGVEPAPREAAVGGGLPESRPEGPAAPPAADGLDEPDCVAADTPGEDGDARGRVRSLPAGHGRLVCVASGRGGVGKSSVAALMALACARWGLKVALVDLDLTFGNLFGYFGLPGPADLTPVSDGATGAALDRCGVRVAENLVLFGPCERPEYAEAVAPRAAELLGALRDRFDLVVVDTSSAWGDEVAAAAQGADRLVIVGDERAGAIGSLARAAALAVRLGVARTRLVRLMNRCDPRRRDEEFMTRASMGLEGARSFRTLEGSLDVAELLSAGHAPDLAGLDNDFSTSCASVAAKLLADLGCLPDCEGARKARDAKVVRRRSVFSFAKAAG</sequence>
<feature type="compositionally biased region" description="Basic and acidic residues" evidence="3">
    <location>
        <begin position="103"/>
        <end position="112"/>
    </location>
</feature>
<dbReference type="InterPro" id="IPR027417">
    <property type="entry name" value="P-loop_NTPase"/>
</dbReference>
<organism evidence="4 5">
    <name type="scientific">Granulimonas faecalis</name>
    <dbReference type="NCBI Taxonomy" id="2894155"/>
    <lineage>
        <taxon>Bacteria</taxon>
        <taxon>Bacillati</taxon>
        <taxon>Actinomycetota</taxon>
        <taxon>Coriobacteriia</taxon>
        <taxon>Coriobacteriales</taxon>
        <taxon>Kribbibacteriaceae</taxon>
        <taxon>Granulimonas</taxon>
    </lineage>
</organism>
<accession>A0AAV5B343</accession>
<dbReference type="Proteomes" id="UP001055025">
    <property type="component" value="Unassembled WGS sequence"/>
</dbReference>
<dbReference type="GO" id="GO:0009898">
    <property type="term" value="C:cytoplasmic side of plasma membrane"/>
    <property type="evidence" value="ECO:0007669"/>
    <property type="project" value="TreeGrafter"/>
</dbReference>
<dbReference type="AlphaFoldDB" id="A0AAV5B343"/>
<protein>
    <recommendedName>
        <fullName evidence="6">CobQ/CobB/MinD/ParA nucleotide binding domain-containing protein</fullName>
    </recommendedName>
</protein>
<keyword evidence="5" id="KW-1185">Reference proteome</keyword>
<evidence type="ECO:0000313" key="5">
    <source>
        <dbReference type="Proteomes" id="UP001055025"/>
    </source>
</evidence>
<evidence type="ECO:0000313" key="4">
    <source>
        <dbReference type="EMBL" id="GJM55849.1"/>
    </source>
</evidence>
<name>A0AAV5B343_9ACTN</name>
<dbReference type="Pfam" id="PF10609">
    <property type="entry name" value="ParA"/>
    <property type="match status" value="1"/>
</dbReference>
<dbReference type="GO" id="GO:0005524">
    <property type="term" value="F:ATP binding"/>
    <property type="evidence" value="ECO:0007669"/>
    <property type="project" value="UniProtKB-KW"/>
</dbReference>